<dbReference type="Gene3D" id="3.40.50.450">
    <property type="match status" value="1"/>
</dbReference>
<gene>
    <name evidence="1" type="ORF">A2538_02125</name>
</gene>
<dbReference type="SUPFAM" id="SSF52309">
    <property type="entry name" value="N-(deoxy)ribosyltransferase-like"/>
    <property type="match status" value="1"/>
</dbReference>
<sequence length="141" mass="16191">MKITICYSMQFAEKATKAQTWLNARGYETFVSSVNAGYIGLDDKAKEKLKLHHKYKEDAIRNHFNLIKNCDAILVLNYDKNGIENYIGGNAFLEMGIAYFLKKPIYLLNQIPKMPYYETEIIAMKPTIINDDLSVILKSTI</sequence>
<evidence type="ECO:0000313" key="2">
    <source>
        <dbReference type="Proteomes" id="UP000178254"/>
    </source>
</evidence>
<accession>A0A1F6PD35</accession>
<dbReference type="Proteomes" id="UP000178254">
    <property type="component" value="Unassembled WGS sequence"/>
</dbReference>
<protein>
    <recommendedName>
        <fullName evidence="3">Nucleoside 2-deoxyribosyltransferase</fullName>
    </recommendedName>
</protein>
<dbReference type="EMBL" id="MFRE01000012">
    <property type="protein sequence ID" value="OGH94076.1"/>
    <property type="molecule type" value="Genomic_DNA"/>
</dbReference>
<reference evidence="1 2" key="1">
    <citation type="journal article" date="2016" name="Nat. Commun.">
        <title>Thousands of microbial genomes shed light on interconnected biogeochemical processes in an aquifer system.</title>
        <authorList>
            <person name="Anantharaman K."/>
            <person name="Brown C.T."/>
            <person name="Hug L.A."/>
            <person name="Sharon I."/>
            <person name="Castelle C.J."/>
            <person name="Probst A.J."/>
            <person name="Thomas B.C."/>
            <person name="Singh A."/>
            <person name="Wilkins M.J."/>
            <person name="Karaoz U."/>
            <person name="Brodie E.L."/>
            <person name="Williams K.H."/>
            <person name="Hubbard S.S."/>
            <person name="Banfield J.F."/>
        </authorList>
    </citation>
    <scope>NUCLEOTIDE SEQUENCE [LARGE SCALE GENOMIC DNA]</scope>
</reference>
<dbReference type="AlphaFoldDB" id="A0A1F6PD35"/>
<proteinExistence type="predicted"/>
<evidence type="ECO:0000313" key="1">
    <source>
        <dbReference type="EMBL" id="OGH94076.1"/>
    </source>
</evidence>
<comment type="caution">
    <text evidence="1">The sequence shown here is derived from an EMBL/GenBank/DDBJ whole genome shotgun (WGS) entry which is preliminary data.</text>
</comment>
<organism evidence="1 2">
    <name type="scientific">Candidatus Magasanikbacteria bacterium RIFOXYD2_FULL_41_14</name>
    <dbReference type="NCBI Taxonomy" id="1798709"/>
    <lineage>
        <taxon>Bacteria</taxon>
        <taxon>Candidatus Magasanikiibacteriota</taxon>
    </lineage>
</organism>
<name>A0A1F6PD35_9BACT</name>
<evidence type="ECO:0008006" key="3">
    <source>
        <dbReference type="Google" id="ProtNLM"/>
    </source>
</evidence>
<dbReference type="STRING" id="1798709.A2538_02125"/>